<dbReference type="EMBL" id="CM003100">
    <property type="protein sequence ID" value="KUI67555.1"/>
    <property type="molecule type" value="Genomic_DNA"/>
</dbReference>
<comment type="similarity">
    <text evidence="3 7">Belongs to the glycosyl hydrolase 43 family.</text>
</comment>
<evidence type="ECO:0000256" key="5">
    <source>
        <dbReference type="ARBA" id="ARBA00022801"/>
    </source>
</evidence>
<dbReference type="PANTHER" id="PTHR43301">
    <property type="entry name" value="ARABINAN ENDO-1,5-ALPHA-L-ARABINOSIDASE"/>
    <property type="match status" value="1"/>
</dbReference>
<dbReference type="InterPro" id="IPR050727">
    <property type="entry name" value="GH43_arabinanases"/>
</dbReference>
<evidence type="ECO:0000256" key="9">
    <source>
        <dbReference type="PIRSR" id="PIRSR606710-2"/>
    </source>
</evidence>
<dbReference type="InterPro" id="IPR006710">
    <property type="entry name" value="Glyco_hydro_43"/>
</dbReference>
<dbReference type="InterPro" id="IPR016840">
    <property type="entry name" value="Glyco_hydro_43_endo_a_Ara-ase"/>
</dbReference>
<dbReference type="CDD" id="cd18831">
    <property type="entry name" value="GH43_AnAbnA-like"/>
    <property type="match status" value="1"/>
</dbReference>
<dbReference type="EC" id="3.2.1.99" evidence="4 7"/>
<dbReference type="Proteomes" id="UP000078559">
    <property type="component" value="Chromosome 3"/>
</dbReference>
<dbReference type="UniPathway" id="UPA00667"/>
<feature type="site" description="Important for catalytic activity, responsible for pKa modulation of the active site Glu and correct orientation of both the proton donor and substrate" evidence="9">
    <location>
        <position position="186"/>
    </location>
</feature>
<reference evidence="10" key="1">
    <citation type="submission" date="2014-12" db="EMBL/GenBank/DDBJ databases">
        <title>Genome Sequence of Valsa Canker Pathogens Uncovers a Specific Adaption of Colonization on Woody Bark.</title>
        <authorList>
            <person name="Yin Z."/>
            <person name="Liu H."/>
            <person name="Gao X."/>
            <person name="Li Z."/>
            <person name="Song N."/>
            <person name="Ke X."/>
            <person name="Dai Q."/>
            <person name="Wu Y."/>
            <person name="Sun Y."/>
            <person name="Xu J.-R."/>
            <person name="Kang Z.K."/>
            <person name="Wang L."/>
            <person name="Huang L."/>
        </authorList>
    </citation>
    <scope>NUCLEOTIDE SEQUENCE [LARGE SCALE GENOMIC DNA]</scope>
    <source>
        <strain evidence="10">03-8</strain>
    </source>
</reference>
<keyword evidence="6 7" id="KW-0326">Glycosidase</keyword>
<comment type="catalytic activity">
    <reaction evidence="1 7">
        <text>Endohydrolysis of (1-&gt;5)-alpha-arabinofuranosidic linkages in (1-&gt;5)-arabinans.</text>
        <dbReference type="EC" id="3.2.1.99"/>
    </reaction>
</comment>
<dbReference type="Gene3D" id="2.115.10.20">
    <property type="entry name" value="Glycosyl hydrolase domain, family 43"/>
    <property type="match status" value="1"/>
</dbReference>
<evidence type="ECO:0000256" key="1">
    <source>
        <dbReference type="ARBA" id="ARBA00000375"/>
    </source>
</evidence>
<proteinExistence type="inferred from homology"/>
<gene>
    <name evidence="10" type="ORF">VM1G_02872</name>
</gene>
<dbReference type="SUPFAM" id="SSF75005">
    <property type="entry name" value="Arabinanase/levansucrase/invertase"/>
    <property type="match status" value="1"/>
</dbReference>
<evidence type="ECO:0000313" key="10">
    <source>
        <dbReference type="EMBL" id="KUI67555.1"/>
    </source>
</evidence>
<dbReference type="InterPro" id="IPR023296">
    <property type="entry name" value="Glyco_hydro_beta-prop_sf"/>
</dbReference>
<dbReference type="Pfam" id="PF04616">
    <property type="entry name" value="Glyco_hydro_43"/>
    <property type="match status" value="1"/>
</dbReference>
<evidence type="ECO:0000256" key="8">
    <source>
        <dbReference type="PIRSR" id="PIRSR606710-1"/>
    </source>
</evidence>
<organism evidence="10 11">
    <name type="scientific">Cytospora mali</name>
    <name type="common">Apple Valsa canker fungus</name>
    <name type="synonym">Valsa mali</name>
    <dbReference type="NCBI Taxonomy" id="578113"/>
    <lineage>
        <taxon>Eukaryota</taxon>
        <taxon>Fungi</taxon>
        <taxon>Dikarya</taxon>
        <taxon>Ascomycota</taxon>
        <taxon>Pezizomycotina</taxon>
        <taxon>Sordariomycetes</taxon>
        <taxon>Sordariomycetidae</taxon>
        <taxon>Diaporthales</taxon>
        <taxon>Cytosporaceae</taxon>
        <taxon>Cytospora</taxon>
    </lineage>
</organism>
<protein>
    <recommendedName>
        <fullName evidence="4 7">Arabinan endo-1,5-alpha-L-arabinosidase</fullName>
        <ecNumber evidence="4 7">3.2.1.99</ecNumber>
    </recommendedName>
</protein>
<comment type="pathway">
    <text evidence="2 7">Glycan metabolism; L-arabinan degradation.</text>
</comment>
<feature type="active site" description="Proton acceptor" evidence="8">
    <location>
        <position position="72"/>
    </location>
</feature>
<keyword evidence="11" id="KW-1185">Reference proteome</keyword>
<evidence type="ECO:0000313" key="11">
    <source>
        <dbReference type="Proteomes" id="UP000078559"/>
    </source>
</evidence>
<dbReference type="GO" id="GO:0046558">
    <property type="term" value="F:arabinan endo-1,5-alpha-L-arabinosidase activity"/>
    <property type="evidence" value="ECO:0007669"/>
    <property type="project" value="UniProtKB-EC"/>
</dbReference>
<dbReference type="AlphaFoldDB" id="A0A194VUS2"/>
<dbReference type="SMR" id="A0A194VUS2"/>
<evidence type="ECO:0000256" key="3">
    <source>
        <dbReference type="ARBA" id="ARBA00009865"/>
    </source>
</evidence>
<dbReference type="OrthoDB" id="195678at2759"/>
<evidence type="ECO:0000256" key="4">
    <source>
        <dbReference type="ARBA" id="ARBA00012586"/>
    </source>
</evidence>
<dbReference type="GO" id="GO:0031222">
    <property type="term" value="P:arabinan catabolic process"/>
    <property type="evidence" value="ECO:0007669"/>
    <property type="project" value="UniProtKB-UniPathway"/>
</dbReference>
<dbReference type="PIRSF" id="PIRSF026534">
    <property type="entry name" value="Endo_alpha-L-arabinosidase"/>
    <property type="match status" value="1"/>
</dbReference>
<evidence type="ECO:0000256" key="2">
    <source>
        <dbReference type="ARBA" id="ARBA00004834"/>
    </source>
</evidence>
<name>A0A194VUS2_CYTMA</name>
<evidence type="ECO:0000256" key="7">
    <source>
        <dbReference type="PIRNR" id="PIRNR026534"/>
    </source>
</evidence>
<accession>A0A194VUS2</accession>
<sequence>MYNGDPFLGVLARGRQSCKIAPSSVIDVRMLLGYIISQGAAALLLGLAAIPTYVQAAYPSPESCSGHCWAHDPAVVKRSDGTYFLFNTGSEIGISTASALTGPWTYQGSALPSGSTIDLTGNTDLWAPYVQLIGDTYYLYYAVSAFGSQDSAIGYATSTTMEYGSWTDHGSTGIVSTSSKPYNAIDPALIETADGDYYMSFGSFWGDIYQAPMKDPPKAASSSSYQIAYNSSGDHALEGSFIYYRSPYYYLFFSSGICCGYDTDKPAAGQEYSIRVCRSSAVSGPYVDATGASCIGSGGTMVLASHGDVYGPGGQGVLVDSAYDGAVLYYHYANTNDGLADADYLFGFNKISWSTGWPVLTS</sequence>
<evidence type="ECO:0000256" key="6">
    <source>
        <dbReference type="ARBA" id="ARBA00023295"/>
    </source>
</evidence>
<feature type="active site" description="Proton donor" evidence="8">
    <location>
        <position position="238"/>
    </location>
</feature>
<dbReference type="PANTHER" id="PTHR43301:SF3">
    <property type="entry name" value="ARABINAN ENDO-1,5-ALPHA-L-ARABINOSIDASE A-RELATED"/>
    <property type="match status" value="1"/>
</dbReference>
<keyword evidence="5 7" id="KW-0378">Hydrolase</keyword>